<dbReference type="AlphaFoldDB" id="A0A0J8VSV6"/>
<dbReference type="RefSeq" id="WP_024557256.1">
    <property type="nucleotide sequence ID" value="NZ_LFEJ01000002.1"/>
</dbReference>
<proteinExistence type="inferred from homology"/>
<dbReference type="OrthoDB" id="9765776at2"/>
<evidence type="ECO:0000256" key="2">
    <source>
        <dbReference type="ARBA" id="ARBA00022481"/>
    </source>
</evidence>
<keyword evidence="11" id="KW-1185">Reference proteome</keyword>
<dbReference type="PANTHER" id="PTHR43531:SF14">
    <property type="entry name" value="METHYL-ACCEPTING CHEMOTAXIS PROTEIN I-RELATED"/>
    <property type="match status" value="1"/>
</dbReference>
<evidence type="ECO:0000256" key="6">
    <source>
        <dbReference type="PROSITE-ProRule" id="PRU00284"/>
    </source>
</evidence>
<evidence type="ECO:0000313" key="11">
    <source>
        <dbReference type="Proteomes" id="UP000037315"/>
    </source>
</evidence>
<comment type="similarity">
    <text evidence="5">Belongs to the methyl-accepting chemotaxis (MCP) protein family.</text>
</comment>
<dbReference type="InterPro" id="IPR004090">
    <property type="entry name" value="Chemotax_Me-accpt_rcpt"/>
</dbReference>
<organism evidence="10 11">
    <name type="scientific">Franconibacter pulveris</name>
    <dbReference type="NCBI Taxonomy" id="435910"/>
    <lineage>
        <taxon>Bacteria</taxon>
        <taxon>Pseudomonadati</taxon>
        <taxon>Pseudomonadota</taxon>
        <taxon>Gammaproteobacteria</taxon>
        <taxon>Enterobacterales</taxon>
        <taxon>Enterobacteriaceae</taxon>
        <taxon>Franconibacter</taxon>
    </lineage>
</organism>
<name>A0A0J8VSV6_9ENTR</name>
<feature type="transmembrane region" description="Helical" evidence="7">
    <location>
        <begin position="12"/>
        <end position="32"/>
    </location>
</feature>
<evidence type="ECO:0000259" key="8">
    <source>
        <dbReference type="PROSITE" id="PS50111"/>
    </source>
</evidence>
<dbReference type="PROSITE" id="PS50111">
    <property type="entry name" value="CHEMOTAXIS_TRANSDUC_2"/>
    <property type="match status" value="1"/>
</dbReference>
<dbReference type="InterPro" id="IPR024478">
    <property type="entry name" value="HlyB_4HB_MCP"/>
</dbReference>
<evidence type="ECO:0000256" key="5">
    <source>
        <dbReference type="ARBA" id="ARBA00029447"/>
    </source>
</evidence>
<gene>
    <name evidence="10" type="ORF">ACH50_00635</name>
    <name evidence="9" type="ORF">ACH50_15690</name>
</gene>
<dbReference type="PATRIC" id="fig|1656095.3.peg.3295"/>
<keyword evidence="4 6" id="KW-0807">Transducer</keyword>
<sequence>MKKITFTQKIIMSFATLVLFVLVMGIVSLFYLNQSNRQAQSLLMQSVPAVKYTLEMRGVLSELRLQQVQMIASATRQERDKHRVELNQAIANFLHAQNSYLALAENKKAEPLVKRVVDNFQAFAASNNAVLDALQQEDIARASQISGDNSRQYRTQLMADLLTLENREIAVADADTRQTENTFTTARTVQLSLIALALLVSMLIAWKLTTNLVRQLGGEPARAQAVAAIIAAGDLSHPIENNGRANIMSSLAMMQEELRKLISAIRHSAETVLNHSAEIASGNRELSARTEQQSAALIETAASMEEITSTVRNNAENTRQAKAMAGDAATRARQGGDVMNQVSGTMRDIAGSADQMTEIITLIEGIAFQTNILALNAAVEAARAGEHGKGFAVVAGEVRSLAHRSSEAARNIKQLIDRTTDKMGEGSRLVTQAGQSMSEIITTITHVRDLMDEVTNATQEQQRGIEQINQAIAELDRVTQSNASMVEELATSADAMTEQVTELTGSTRVFTLAPRNVSENSAAAPTSALRQVIA</sequence>
<accession>A0A0J8VSV6</accession>
<protein>
    <submittedName>
        <fullName evidence="10">Chemotaxis protein</fullName>
    </submittedName>
</protein>
<dbReference type="PRINTS" id="PR00260">
    <property type="entry name" value="CHEMTRNSDUCR"/>
</dbReference>
<keyword evidence="3" id="KW-0145">Chemotaxis</keyword>
<dbReference type="Pfam" id="PF12729">
    <property type="entry name" value="4HB_MCP_1"/>
    <property type="match status" value="1"/>
</dbReference>
<dbReference type="SUPFAM" id="SSF58104">
    <property type="entry name" value="Methyl-accepting chemotaxis protein (MCP) signaling domain"/>
    <property type="match status" value="1"/>
</dbReference>
<keyword evidence="7" id="KW-1133">Transmembrane helix</keyword>
<dbReference type="GO" id="GO:0004888">
    <property type="term" value="F:transmembrane signaling receptor activity"/>
    <property type="evidence" value="ECO:0007669"/>
    <property type="project" value="InterPro"/>
</dbReference>
<feature type="domain" description="Methyl-accepting transducer" evidence="8">
    <location>
        <begin position="268"/>
        <end position="497"/>
    </location>
</feature>
<dbReference type="GO" id="GO:0006935">
    <property type="term" value="P:chemotaxis"/>
    <property type="evidence" value="ECO:0007669"/>
    <property type="project" value="UniProtKB-KW"/>
</dbReference>
<evidence type="ECO:0000256" key="7">
    <source>
        <dbReference type="SAM" id="Phobius"/>
    </source>
</evidence>
<dbReference type="FunFam" id="1.10.287.950:FF:000001">
    <property type="entry name" value="Methyl-accepting chemotaxis sensory transducer"/>
    <property type="match status" value="1"/>
</dbReference>
<dbReference type="CDD" id="cd11386">
    <property type="entry name" value="MCP_signal"/>
    <property type="match status" value="1"/>
</dbReference>
<evidence type="ECO:0000313" key="10">
    <source>
        <dbReference type="EMBL" id="KMV36573.1"/>
    </source>
</evidence>
<dbReference type="PANTHER" id="PTHR43531">
    <property type="entry name" value="PROTEIN ICFG"/>
    <property type="match status" value="1"/>
</dbReference>
<keyword evidence="7" id="KW-0472">Membrane</keyword>
<evidence type="ECO:0000256" key="1">
    <source>
        <dbReference type="ARBA" id="ARBA00004429"/>
    </source>
</evidence>
<evidence type="ECO:0000313" key="9">
    <source>
        <dbReference type="EMBL" id="KMV33776.1"/>
    </source>
</evidence>
<dbReference type="SMART" id="SM00283">
    <property type="entry name" value="MA"/>
    <property type="match status" value="1"/>
</dbReference>
<comment type="caution">
    <text evidence="10">The sequence shown here is derived from an EMBL/GenBank/DDBJ whole genome shotgun (WGS) entry which is preliminary data.</text>
</comment>
<reference evidence="10 11" key="1">
    <citation type="submission" date="2015-06" db="EMBL/GenBank/DDBJ databases">
        <title>Genome sequencing of Cronobacter sp. strain DJ34 isolated from petroleum contaminated sludge of Duliajan Oil Fields, Assam, India.</title>
        <authorList>
            <person name="Pal S."/>
            <person name="Banerjee T.D."/>
            <person name="Roy A."/>
            <person name="Sar P."/>
            <person name="Kazy S.K."/>
        </authorList>
    </citation>
    <scope>NUCLEOTIDE SEQUENCE [LARGE SCALE GENOMIC DNA]</scope>
    <source>
        <strain evidence="10 11">DJ34</strain>
    </source>
</reference>
<keyword evidence="7" id="KW-0812">Transmembrane</keyword>
<dbReference type="InterPro" id="IPR051310">
    <property type="entry name" value="MCP_chemotaxis"/>
</dbReference>
<dbReference type="STRING" id="1121863.GCA_000621185_01608"/>
<dbReference type="InterPro" id="IPR004089">
    <property type="entry name" value="MCPsignal_dom"/>
</dbReference>
<dbReference type="Gene3D" id="1.10.287.950">
    <property type="entry name" value="Methyl-accepting chemotaxis protein"/>
    <property type="match status" value="1"/>
</dbReference>
<evidence type="ECO:0000256" key="3">
    <source>
        <dbReference type="ARBA" id="ARBA00022500"/>
    </source>
</evidence>
<dbReference type="Proteomes" id="UP000037315">
    <property type="component" value="Unassembled WGS sequence"/>
</dbReference>
<dbReference type="GO" id="GO:0005886">
    <property type="term" value="C:plasma membrane"/>
    <property type="evidence" value="ECO:0007669"/>
    <property type="project" value="UniProtKB-SubCell"/>
</dbReference>
<evidence type="ECO:0000256" key="4">
    <source>
        <dbReference type="ARBA" id="ARBA00023224"/>
    </source>
</evidence>
<keyword evidence="2" id="KW-0488">Methylation</keyword>
<dbReference type="EMBL" id="LFEJ01000002">
    <property type="protein sequence ID" value="KMV36573.1"/>
    <property type="molecule type" value="Genomic_DNA"/>
</dbReference>
<feature type="transmembrane region" description="Helical" evidence="7">
    <location>
        <begin position="188"/>
        <end position="206"/>
    </location>
</feature>
<comment type="subcellular location">
    <subcellularLocation>
        <location evidence="1">Cell inner membrane</location>
        <topology evidence="1">Multi-pass membrane protein</topology>
    </subcellularLocation>
</comment>
<dbReference type="Pfam" id="PF00015">
    <property type="entry name" value="MCPsignal"/>
    <property type="match status" value="1"/>
</dbReference>
<dbReference type="GO" id="GO:0007165">
    <property type="term" value="P:signal transduction"/>
    <property type="evidence" value="ECO:0007669"/>
    <property type="project" value="UniProtKB-KW"/>
</dbReference>
<dbReference type="EMBL" id="LFEJ01000019">
    <property type="protein sequence ID" value="KMV33776.1"/>
    <property type="molecule type" value="Genomic_DNA"/>
</dbReference>